<evidence type="ECO:0000259" key="1">
    <source>
        <dbReference type="SMART" id="SM00901"/>
    </source>
</evidence>
<protein>
    <submittedName>
        <fullName evidence="2">FRG domain protein</fullName>
    </submittedName>
</protein>
<accession>L0A2J9</accession>
<proteinExistence type="predicted"/>
<dbReference type="PATRIC" id="fig|937777.3.peg.2636"/>
<reference evidence="3" key="1">
    <citation type="submission" date="2012-03" db="EMBL/GenBank/DDBJ databases">
        <title>Complete sequence of chromosome of Deinococcus peraridilitoris DSM 19664.</title>
        <authorList>
            <person name="Lucas S."/>
            <person name="Copeland A."/>
            <person name="Lapidus A."/>
            <person name="Glavina del Rio T."/>
            <person name="Dalin E."/>
            <person name="Tice H."/>
            <person name="Bruce D."/>
            <person name="Goodwin L."/>
            <person name="Pitluck S."/>
            <person name="Peters L."/>
            <person name="Mikhailova N."/>
            <person name="Lu M."/>
            <person name="Kyrpides N."/>
            <person name="Mavromatis K."/>
            <person name="Ivanova N."/>
            <person name="Brettin T."/>
            <person name="Detter J.C."/>
            <person name="Han C."/>
            <person name="Larimer F."/>
            <person name="Land M."/>
            <person name="Hauser L."/>
            <person name="Markowitz V."/>
            <person name="Cheng J.-F."/>
            <person name="Hugenholtz P."/>
            <person name="Woyke T."/>
            <person name="Wu D."/>
            <person name="Pukall R."/>
            <person name="Steenblock K."/>
            <person name="Brambilla E."/>
            <person name="Klenk H.-P."/>
            <person name="Eisen J.A."/>
        </authorList>
    </citation>
    <scope>NUCLEOTIDE SEQUENCE [LARGE SCALE GENOMIC DNA]</scope>
    <source>
        <strain evidence="3">DSM 19664 / LMG 22246 / CIP 109416 / KR-200</strain>
    </source>
</reference>
<dbReference type="EMBL" id="CP003382">
    <property type="protein sequence ID" value="AFZ68093.1"/>
    <property type="molecule type" value="Genomic_DNA"/>
</dbReference>
<evidence type="ECO:0000313" key="2">
    <source>
        <dbReference type="EMBL" id="AFZ68093.1"/>
    </source>
</evidence>
<evidence type="ECO:0000313" key="3">
    <source>
        <dbReference type="Proteomes" id="UP000010467"/>
    </source>
</evidence>
<dbReference type="Pfam" id="PF08867">
    <property type="entry name" value="FRG"/>
    <property type="match status" value="1"/>
</dbReference>
<dbReference type="STRING" id="937777.Deipe_2628"/>
<name>L0A2J9_DEIPD</name>
<sequence length="287" mass="33403">MDEIRVASWTELHEAVYRQSWNDRLSRFRSPYAFRGVSDLHYSLVPSLSRLGGDPRELERHLLRAFRRYAYRDVVERDSYWYWLATGQHHGLPTRLLDWSYSPLVAMHFATADPSRFDCDGVIWMVNYAETNARLPPELGSFLAEEGSDVFTVDLLASFSQHYREGDAPDSAMFDVQALEKLEARSREPFLLFFEPPSLDERIVQQYALFSLLSDPRDSMEAWLEQCPQAYTKIVLPAEVKWEVRDKLDQANVTERTLFPGLSGLSTWLRRYYTPRAEFPEASNEKG</sequence>
<dbReference type="OrthoDB" id="9816036at2"/>
<dbReference type="AlphaFoldDB" id="L0A2J9"/>
<dbReference type="Proteomes" id="UP000010467">
    <property type="component" value="Chromosome"/>
</dbReference>
<dbReference type="eggNOG" id="ENOG502Z9DH">
    <property type="taxonomic scope" value="Bacteria"/>
</dbReference>
<dbReference type="InterPro" id="IPR014966">
    <property type="entry name" value="FRG-dom"/>
</dbReference>
<dbReference type="SMART" id="SM00901">
    <property type="entry name" value="FRG"/>
    <property type="match status" value="1"/>
</dbReference>
<dbReference type="HOGENOM" id="CLU_050026_1_0_0"/>
<gene>
    <name evidence="2" type="ordered locus">Deipe_2628</name>
</gene>
<dbReference type="RefSeq" id="WP_015236395.1">
    <property type="nucleotide sequence ID" value="NC_019793.1"/>
</dbReference>
<feature type="domain" description="FRG" evidence="1">
    <location>
        <begin position="28"/>
        <end position="124"/>
    </location>
</feature>
<dbReference type="KEGG" id="dpd:Deipe_2628"/>
<organism evidence="2 3">
    <name type="scientific">Deinococcus peraridilitoris (strain DSM 19664 / LMG 22246 / CIP 109416 / KR-200)</name>
    <dbReference type="NCBI Taxonomy" id="937777"/>
    <lineage>
        <taxon>Bacteria</taxon>
        <taxon>Thermotogati</taxon>
        <taxon>Deinococcota</taxon>
        <taxon>Deinococci</taxon>
        <taxon>Deinococcales</taxon>
        <taxon>Deinococcaceae</taxon>
        <taxon>Deinococcus</taxon>
    </lineage>
</organism>
<keyword evidence="3" id="KW-1185">Reference proteome</keyword>